<comment type="caution">
    <text evidence="4">The sequence shown here is derived from an EMBL/GenBank/DDBJ whole genome shotgun (WGS) entry which is preliminary data.</text>
</comment>
<dbReference type="GO" id="GO:0003682">
    <property type="term" value="F:chromatin binding"/>
    <property type="evidence" value="ECO:0007669"/>
    <property type="project" value="TreeGrafter"/>
</dbReference>
<accession>A0A6S7HMJ7</accession>
<dbReference type="AlphaFoldDB" id="A0A6S7HMJ7"/>
<evidence type="ECO:0000313" key="5">
    <source>
        <dbReference type="Proteomes" id="UP001152795"/>
    </source>
</evidence>
<organism evidence="4 5">
    <name type="scientific">Paramuricea clavata</name>
    <name type="common">Red gorgonian</name>
    <name type="synonym">Violescent sea-whip</name>
    <dbReference type="NCBI Taxonomy" id="317549"/>
    <lineage>
        <taxon>Eukaryota</taxon>
        <taxon>Metazoa</taxon>
        <taxon>Cnidaria</taxon>
        <taxon>Anthozoa</taxon>
        <taxon>Octocorallia</taxon>
        <taxon>Malacalcyonacea</taxon>
        <taxon>Plexauridae</taxon>
        <taxon>Paramuricea</taxon>
    </lineage>
</organism>
<dbReference type="GO" id="GO:0008278">
    <property type="term" value="C:cohesin complex"/>
    <property type="evidence" value="ECO:0007669"/>
    <property type="project" value="InterPro"/>
</dbReference>
<dbReference type="GO" id="GO:0005634">
    <property type="term" value="C:nucleus"/>
    <property type="evidence" value="ECO:0007669"/>
    <property type="project" value="UniProtKB-SubCell"/>
</dbReference>
<dbReference type="EMBL" id="CACRXK020002970">
    <property type="protein sequence ID" value="CAB3996890.1"/>
    <property type="molecule type" value="Genomic_DNA"/>
</dbReference>
<feature type="domain" description="Rad21/Rec8-like protein N-terminal" evidence="3">
    <location>
        <begin position="5"/>
        <end position="106"/>
    </location>
</feature>
<evidence type="ECO:0000256" key="1">
    <source>
        <dbReference type="ARBA" id="ARBA00004123"/>
    </source>
</evidence>
<dbReference type="PANTHER" id="PTHR12585">
    <property type="entry name" value="SCC1 / RAD21 FAMILY MEMBER"/>
    <property type="match status" value="1"/>
</dbReference>
<dbReference type="GO" id="GO:0007062">
    <property type="term" value="P:sister chromatid cohesion"/>
    <property type="evidence" value="ECO:0007669"/>
    <property type="project" value="InterPro"/>
</dbReference>
<sequence length="190" mass="21661">MSSFHYDFILSKRSSLAKVWLAAHWEKKLSKVQIFETNLQSIVQDILHPKTPIALRTSSHLLVGLVRIYSRKAKYLLKDCSDTLVSIKVAFRPGVSSLHKPTKQRKSVKEIMDCPLFLTEKVDLLDQWIPEVSIIELDCTLNQSKIEEITLREEPMKVSALEDYFDDEGFGEMDNDSSGNGGIYRGISLE</sequence>
<protein>
    <submittedName>
        <fullName evidence="4">Double-strand-break repair rad21 homolog</fullName>
    </submittedName>
</protein>
<dbReference type="InterPro" id="IPR006910">
    <property type="entry name" value="Rad21_Rec8_N"/>
</dbReference>
<keyword evidence="2" id="KW-0539">Nucleus</keyword>
<dbReference type="InterPro" id="IPR039781">
    <property type="entry name" value="Rad21/Rec8-like"/>
</dbReference>
<reference evidence="4" key="1">
    <citation type="submission" date="2020-04" db="EMBL/GenBank/DDBJ databases">
        <authorList>
            <person name="Alioto T."/>
            <person name="Alioto T."/>
            <person name="Gomez Garrido J."/>
        </authorList>
    </citation>
    <scope>NUCLEOTIDE SEQUENCE</scope>
    <source>
        <strain evidence="4">A484AB</strain>
    </source>
</reference>
<dbReference type="OrthoDB" id="10071381at2759"/>
<evidence type="ECO:0000259" key="3">
    <source>
        <dbReference type="Pfam" id="PF04825"/>
    </source>
</evidence>
<gene>
    <name evidence="4" type="ORF">PACLA_8A033789</name>
</gene>
<dbReference type="Proteomes" id="UP001152795">
    <property type="component" value="Unassembled WGS sequence"/>
</dbReference>
<comment type="subcellular location">
    <subcellularLocation>
        <location evidence="1">Nucleus</location>
    </subcellularLocation>
</comment>
<proteinExistence type="predicted"/>
<dbReference type="GO" id="GO:1990414">
    <property type="term" value="P:replication-born double-strand break repair via sister chromatid exchange"/>
    <property type="evidence" value="ECO:0007669"/>
    <property type="project" value="TreeGrafter"/>
</dbReference>
<name>A0A6S7HMJ7_PARCT</name>
<dbReference type="PANTHER" id="PTHR12585:SF69">
    <property type="entry name" value="FI11703P"/>
    <property type="match status" value="1"/>
</dbReference>
<evidence type="ECO:0000313" key="4">
    <source>
        <dbReference type="EMBL" id="CAB3996890.1"/>
    </source>
</evidence>
<keyword evidence="5" id="KW-1185">Reference proteome</keyword>
<dbReference type="Pfam" id="PF04825">
    <property type="entry name" value="Rad21_Rec8_N"/>
    <property type="match status" value="1"/>
</dbReference>
<evidence type="ECO:0000256" key="2">
    <source>
        <dbReference type="ARBA" id="ARBA00023242"/>
    </source>
</evidence>